<evidence type="ECO:0000313" key="4">
    <source>
        <dbReference type="Proteomes" id="UP001230328"/>
    </source>
</evidence>
<dbReference type="RefSeq" id="WP_307520409.1">
    <property type="nucleotide sequence ID" value="NZ_JAUSZI010000002.1"/>
</dbReference>
<reference evidence="3 4" key="1">
    <citation type="submission" date="2023-07" db="EMBL/GenBank/DDBJ databases">
        <title>Comparative genomics of wheat-associated soil bacteria to identify genetic determinants of phenazine resistance.</title>
        <authorList>
            <person name="Mouncey N."/>
        </authorList>
    </citation>
    <scope>NUCLEOTIDE SEQUENCE [LARGE SCALE GENOMIC DNA]</scope>
    <source>
        <strain evidence="3 4">V2I4</strain>
    </source>
</reference>
<dbReference type="EMBL" id="JAUSZI010000002">
    <property type="protein sequence ID" value="MDQ1025092.1"/>
    <property type="molecule type" value="Genomic_DNA"/>
</dbReference>
<keyword evidence="4" id="KW-1185">Reference proteome</keyword>
<evidence type="ECO:0000259" key="2">
    <source>
        <dbReference type="Pfam" id="PF06722"/>
    </source>
</evidence>
<accession>A0ABU0SNN1</accession>
<comment type="caution">
    <text evidence="3">The sequence shown here is derived from an EMBL/GenBank/DDBJ whole genome shotgun (WGS) entry which is preliminary data.</text>
</comment>
<feature type="region of interest" description="Disordered" evidence="1">
    <location>
        <begin position="332"/>
        <end position="358"/>
    </location>
</feature>
<dbReference type="Pfam" id="PF06722">
    <property type="entry name" value="EryCIII-like_C"/>
    <property type="match status" value="1"/>
</dbReference>
<sequence length="358" mass="39389">MTPKHIAIFVFPGYGQANPTLEISRLLMTLGHRVTYVLDERLAPPVWAAGADIGGYTSRRGRLGTENVSGEYIGALGLAFLQESMEVILPRTLEALDGDVPDLILYDLESFFTAHTAAKLWGRPTAQLFPYVATTEEYSRALEVFAGADEDRRKCIDLVTEYLTGEDPDTVWSFMADFDERNLVLLPREFQPLGETLDQRYTFTGHSRPAGRSGPGSWSRPDFFETCGAAFADGDWHLVLTVGPHNLEALYFSKPLVVVTCTPEDRVNSRRITELGPGVELPSEEVTAERLRAAVESVANDPRIRRQLARMRMDMLAAGGPARAAQLIDGRLNEPFPTSGEPMKDTALSAAPESAGAR</sequence>
<evidence type="ECO:0000256" key="1">
    <source>
        <dbReference type="SAM" id="MobiDB-lite"/>
    </source>
</evidence>
<evidence type="ECO:0000313" key="3">
    <source>
        <dbReference type="EMBL" id="MDQ1025092.1"/>
    </source>
</evidence>
<proteinExistence type="predicted"/>
<gene>
    <name evidence="3" type="ORF">QF035_002674</name>
</gene>
<dbReference type="InterPro" id="IPR010610">
    <property type="entry name" value="EryCIII-like_C"/>
</dbReference>
<dbReference type="SUPFAM" id="SSF53756">
    <property type="entry name" value="UDP-Glycosyltransferase/glycogen phosphorylase"/>
    <property type="match status" value="1"/>
</dbReference>
<dbReference type="Proteomes" id="UP001230328">
    <property type="component" value="Unassembled WGS sequence"/>
</dbReference>
<feature type="domain" description="Erythromycin biosynthesis protein CIII-like C-terminal" evidence="2">
    <location>
        <begin position="248"/>
        <end position="326"/>
    </location>
</feature>
<protein>
    <submittedName>
        <fullName evidence="3">UDP:flavonoid glycosyltransferase YjiC (YdhE family)</fullName>
    </submittedName>
</protein>
<name>A0ABU0SNN1_9ACTN</name>
<dbReference type="Gene3D" id="3.40.50.2000">
    <property type="entry name" value="Glycogen Phosphorylase B"/>
    <property type="match status" value="4"/>
</dbReference>
<organism evidence="3 4">
    <name type="scientific">Streptomyces umbrinus</name>
    <dbReference type="NCBI Taxonomy" id="67370"/>
    <lineage>
        <taxon>Bacteria</taxon>
        <taxon>Bacillati</taxon>
        <taxon>Actinomycetota</taxon>
        <taxon>Actinomycetes</taxon>
        <taxon>Kitasatosporales</taxon>
        <taxon>Streptomycetaceae</taxon>
        <taxon>Streptomyces</taxon>
        <taxon>Streptomyces phaeochromogenes group</taxon>
    </lineage>
</organism>